<dbReference type="AlphaFoldDB" id="R7TD75"/>
<comment type="subcellular location">
    <subcellularLocation>
        <location evidence="1">Cytoplasm</location>
    </subcellularLocation>
</comment>
<dbReference type="SMART" id="SM00119">
    <property type="entry name" value="HECTc"/>
    <property type="match status" value="1"/>
</dbReference>
<dbReference type="PROSITE" id="PS50237">
    <property type="entry name" value="HECT"/>
    <property type="match status" value="1"/>
</dbReference>
<dbReference type="InterPro" id="IPR009091">
    <property type="entry name" value="RCC1/BLIP-II"/>
</dbReference>
<dbReference type="OMA" id="FVLCSEY"/>
<dbReference type="PRINTS" id="PR00633">
    <property type="entry name" value="RCCNDNSATION"/>
</dbReference>
<feature type="repeat" description="RCC1" evidence="7">
    <location>
        <begin position="63"/>
        <end position="112"/>
    </location>
</feature>
<dbReference type="OrthoDB" id="8068875at2759"/>
<reference evidence="10" key="3">
    <citation type="submission" date="2015-06" db="UniProtKB">
        <authorList>
            <consortium name="EnsemblMetazoa"/>
        </authorList>
    </citation>
    <scope>IDENTIFICATION</scope>
</reference>
<dbReference type="GO" id="GO:0061630">
    <property type="term" value="F:ubiquitin protein ligase activity"/>
    <property type="evidence" value="ECO:0007669"/>
    <property type="project" value="TreeGrafter"/>
</dbReference>
<dbReference type="EnsemblMetazoa" id="CapteT169244">
    <property type="protein sequence ID" value="CapteP169244"/>
    <property type="gene ID" value="CapteG169244"/>
</dbReference>
<dbReference type="GO" id="GO:0006511">
    <property type="term" value="P:ubiquitin-dependent protein catabolic process"/>
    <property type="evidence" value="ECO:0007669"/>
    <property type="project" value="TreeGrafter"/>
</dbReference>
<feature type="repeat" description="RCC1" evidence="7">
    <location>
        <begin position="113"/>
        <end position="166"/>
    </location>
</feature>
<evidence type="ECO:0000313" key="10">
    <source>
        <dbReference type="EnsemblMetazoa" id="CapteP169244"/>
    </source>
</evidence>
<dbReference type="GO" id="GO:0016567">
    <property type="term" value="P:protein ubiquitination"/>
    <property type="evidence" value="ECO:0007669"/>
    <property type="project" value="TreeGrafter"/>
</dbReference>
<dbReference type="PANTHER" id="PTHR45622:SF76">
    <property type="entry name" value="HECT AND RLD DOMAIN CONTAINING E3 UBIQUITIN LIGASE 4, ISOFORM C"/>
    <property type="match status" value="1"/>
</dbReference>
<keyword evidence="4" id="KW-0677">Repeat</keyword>
<sequence>MTETADLKSSVLCWGSLTHGQLGLGGLEEETVTLPREIRSFCNVEVVHIACGLQHTLFVKKDGRVLSCGNNDYGQLGHEKPCKRPALIDSLGERNVLQASSGTKHSTVLTDAGQVFTWGSNEDNQLGRGQVDSASTSIPRMVRGLADHKVVQVACGSAHTVGLTATGQIYTWGSNNHGQLGLANKTPQNEPQWVSCISGLPIVRVAAGADHNLVLTISGALFAWGCNSFGQLGVGDDQDRGAPTLVKTLRNQGICALACGDDHSLALTRDGGVFTFGAGMYGQLGHNTSNNELLPRKVFELMGSSVTQIACGRKHSIAYVPSSGRVYVFGLGGNGQLGTGSTVNRMSPAMVKGPFVAFGAEVVDKGAIHFSQHGQPHMVVRHLYAGGDQTFIYATAASCKVPPHDCRINPLVQSIVRISKDVVADLSKTPAVTMPSVDLLQEITELFSSPYSWNASFLASFRDPEPCACSRDHHGVDLQSANSVLNDLGSLPNKRIVQHISQIMGSHLLPCLPMAPADVECLRLYLIVPLFPPFKSPDSYKDLQCPYASSVAALKAPASTILNHWYSSLPDTFFLRIVRAYKKTVIHLLSQTPDPYSQKSLCHCMDLLDKFHKVNAQMGPGVPYTEFYIHELDTKIDFHTEYIRWLQFHNRHSARSFSICDYPFVFDGKAKTLLLQIDAVIQMQVAVDEATRHTLSNFILGGGAIDPMHPCLVLFVRRANIVMDTINQLDKQGHHDFKKPLKVMFVGEEALDAGGVKKEFFLLLLREILDPKYGMFEYFPDSRQLWFSQESFEDVCMYRLIGTVCGLAIYNGMIIDLKFPLALYKKLLGSSLTLEDLKEMQPAVGRSLQCLLDYKEDDIEETFCLTFEISRDCYGEMKTVSLIPDGSNIAVNKENRQQYVNAYIDHVFNISVKDSYRAFHDAFHRVCGGKVLEFFQPLELQAMVVGNEDYDWTQLEQNTDYKGEFHANHSTIKFFWHVFHELSLENKKKFLLFLTGSDRIPIHGMKSLKMIIQSTGAGDSYLPVAHTCFNILDLPKYTKREILKEKLTNAIQNTEGFGLV</sequence>
<evidence type="ECO:0000256" key="1">
    <source>
        <dbReference type="ARBA" id="ARBA00004496"/>
    </source>
</evidence>
<gene>
    <name evidence="9" type="ORF">CAPTEDRAFT_169244</name>
</gene>
<dbReference type="SUPFAM" id="SSF50985">
    <property type="entry name" value="RCC1/BLIP-II"/>
    <property type="match status" value="1"/>
</dbReference>
<dbReference type="Proteomes" id="UP000014760">
    <property type="component" value="Unassembled WGS sequence"/>
</dbReference>
<dbReference type="SUPFAM" id="SSF56204">
    <property type="entry name" value="Hect, E3 ligase catalytic domain"/>
    <property type="match status" value="1"/>
</dbReference>
<dbReference type="EMBL" id="KB310489">
    <property type="protein sequence ID" value="ELT91442.1"/>
    <property type="molecule type" value="Genomic_DNA"/>
</dbReference>
<dbReference type="Gene3D" id="3.30.2410.10">
    <property type="entry name" value="Hect, E3 ligase catalytic domain"/>
    <property type="match status" value="1"/>
</dbReference>
<evidence type="ECO:0000256" key="3">
    <source>
        <dbReference type="ARBA" id="ARBA00022679"/>
    </source>
</evidence>
<dbReference type="CDD" id="cd00078">
    <property type="entry name" value="HECTc"/>
    <property type="match status" value="1"/>
</dbReference>
<evidence type="ECO:0000256" key="7">
    <source>
        <dbReference type="PROSITE-ProRule" id="PRU00235"/>
    </source>
</evidence>
<reference evidence="9 11" key="2">
    <citation type="journal article" date="2013" name="Nature">
        <title>Insights into bilaterian evolution from three spiralian genomes.</title>
        <authorList>
            <person name="Simakov O."/>
            <person name="Marletaz F."/>
            <person name="Cho S.J."/>
            <person name="Edsinger-Gonzales E."/>
            <person name="Havlak P."/>
            <person name="Hellsten U."/>
            <person name="Kuo D.H."/>
            <person name="Larsson T."/>
            <person name="Lv J."/>
            <person name="Arendt D."/>
            <person name="Savage R."/>
            <person name="Osoegawa K."/>
            <person name="de Jong P."/>
            <person name="Grimwood J."/>
            <person name="Chapman J.A."/>
            <person name="Shapiro H."/>
            <person name="Aerts A."/>
            <person name="Otillar R.P."/>
            <person name="Terry A.Y."/>
            <person name="Boore J.L."/>
            <person name="Grigoriev I.V."/>
            <person name="Lindberg D.R."/>
            <person name="Seaver E.C."/>
            <person name="Weisblat D.A."/>
            <person name="Putnam N.H."/>
            <person name="Rokhsar D.S."/>
        </authorList>
    </citation>
    <scope>NUCLEOTIDE SEQUENCE</scope>
    <source>
        <strain evidence="9 11">I ESC-2004</strain>
    </source>
</reference>
<dbReference type="Pfam" id="PF25390">
    <property type="entry name" value="WD40_RLD"/>
    <property type="match status" value="1"/>
</dbReference>
<feature type="domain" description="HECT" evidence="8">
    <location>
        <begin position="733"/>
        <end position="1060"/>
    </location>
</feature>
<dbReference type="Pfam" id="PF00632">
    <property type="entry name" value="HECT"/>
    <property type="match status" value="1"/>
</dbReference>
<dbReference type="PROSITE" id="PS00626">
    <property type="entry name" value="RCC1_2"/>
    <property type="match status" value="2"/>
</dbReference>
<keyword evidence="5 6" id="KW-0833">Ubl conjugation pathway</keyword>
<feature type="repeat" description="RCC1" evidence="7">
    <location>
        <begin position="271"/>
        <end position="322"/>
    </location>
</feature>
<feature type="repeat" description="RCC1" evidence="7">
    <location>
        <begin position="9"/>
        <end position="62"/>
    </location>
</feature>
<dbReference type="GO" id="GO:0005737">
    <property type="term" value="C:cytoplasm"/>
    <property type="evidence" value="ECO:0007669"/>
    <property type="project" value="UniProtKB-SubCell"/>
</dbReference>
<feature type="active site" description="Glycyl thioester intermediate" evidence="6">
    <location>
        <position position="1028"/>
    </location>
</feature>
<evidence type="ECO:0000256" key="5">
    <source>
        <dbReference type="ARBA" id="ARBA00022786"/>
    </source>
</evidence>
<feature type="repeat" description="RCC1" evidence="7">
    <location>
        <begin position="324"/>
        <end position="396"/>
    </location>
</feature>
<dbReference type="HOGENOM" id="CLU_002173_5_3_1"/>
<dbReference type="InterPro" id="IPR000408">
    <property type="entry name" value="Reg_chr_condens"/>
</dbReference>
<dbReference type="Gene3D" id="2.130.10.30">
    <property type="entry name" value="Regulator of chromosome condensation 1/beta-lactamase-inhibitor protein II"/>
    <property type="match status" value="2"/>
</dbReference>
<reference evidence="11" key="1">
    <citation type="submission" date="2012-12" db="EMBL/GenBank/DDBJ databases">
        <authorList>
            <person name="Hellsten U."/>
            <person name="Grimwood J."/>
            <person name="Chapman J.A."/>
            <person name="Shapiro H."/>
            <person name="Aerts A."/>
            <person name="Otillar R.P."/>
            <person name="Terry A.Y."/>
            <person name="Boore J.L."/>
            <person name="Simakov O."/>
            <person name="Marletaz F."/>
            <person name="Cho S.-J."/>
            <person name="Edsinger-Gonzales E."/>
            <person name="Havlak P."/>
            <person name="Kuo D.-H."/>
            <person name="Larsson T."/>
            <person name="Lv J."/>
            <person name="Arendt D."/>
            <person name="Savage R."/>
            <person name="Osoegawa K."/>
            <person name="de Jong P."/>
            <person name="Lindberg D.R."/>
            <person name="Seaver E.C."/>
            <person name="Weisblat D.A."/>
            <person name="Putnam N.H."/>
            <person name="Grigoriev I.V."/>
            <person name="Rokhsar D.S."/>
        </authorList>
    </citation>
    <scope>NUCLEOTIDE SEQUENCE</scope>
    <source>
        <strain evidence="11">I ESC-2004</strain>
    </source>
</reference>
<evidence type="ECO:0000256" key="4">
    <source>
        <dbReference type="ARBA" id="ARBA00022737"/>
    </source>
</evidence>
<dbReference type="InterPro" id="IPR000569">
    <property type="entry name" value="HECT_dom"/>
</dbReference>
<evidence type="ECO:0000313" key="9">
    <source>
        <dbReference type="EMBL" id="ELT91442.1"/>
    </source>
</evidence>
<dbReference type="InterPro" id="IPR035983">
    <property type="entry name" value="Hect_E3_ubiquitin_ligase"/>
</dbReference>
<proteinExistence type="predicted"/>
<name>R7TD75_CAPTE</name>
<keyword evidence="3" id="KW-0808">Transferase</keyword>
<dbReference type="Gene3D" id="3.90.1750.10">
    <property type="entry name" value="Hect, E3 ligase catalytic domains"/>
    <property type="match status" value="1"/>
</dbReference>
<keyword evidence="11" id="KW-1185">Reference proteome</keyword>
<dbReference type="STRING" id="283909.R7TD75"/>
<dbReference type="EMBL" id="AMQN01013781">
    <property type="status" value="NOT_ANNOTATED_CDS"/>
    <property type="molecule type" value="Genomic_DNA"/>
</dbReference>
<evidence type="ECO:0000259" key="8">
    <source>
        <dbReference type="PROSITE" id="PS50237"/>
    </source>
</evidence>
<dbReference type="InterPro" id="IPR051709">
    <property type="entry name" value="Ub-ligase/GTPase-reg"/>
</dbReference>
<keyword evidence="2" id="KW-0963">Cytoplasm</keyword>
<dbReference type="InterPro" id="IPR058923">
    <property type="entry name" value="RCC1-like_dom"/>
</dbReference>
<dbReference type="FunFam" id="3.30.2410.10:FF:000003">
    <property type="entry name" value="probable E3 ubiquitin-protein ligase HERC4 isoform X1"/>
    <property type="match status" value="1"/>
</dbReference>
<accession>R7TD75</accession>
<feature type="repeat" description="RCC1" evidence="7">
    <location>
        <begin position="219"/>
        <end position="270"/>
    </location>
</feature>
<evidence type="ECO:0000256" key="6">
    <source>
        <dbReference type="PROSITE-ProRule" id="PRU00104"/>
    </source>
</evidence>
<dbReference type="PROSITE" id="PS50012">
    <property type="entry name" value="RCC1_3"/>
    <property type="match status" value="7"/>
</dbReference>
<organism evidence="9">
    <name type="scientific">Capitella teleta</name>
    <name type="common">Polychaete worm</name>
    <dbReference type="NCBI Taxonomy" id="283909"/>
    <lineage>
        <taxon>Eukaryota</taxon>
        <taxon>Metazoa</taxon>
        <taxon>Spiralia</taxon>
        <taxon>Lophotrochozoa</taxon>
        <taxon>Annelida</taxon>
        <taxon>Polychaeta</taxon>
        <taxon>Sedentaria</taxon>
        <taxon>Scolecida</taxon>
        <taxon>Capitellidae</taxon>
        <taxon>Capitella</taxon>
    </lineage>
</organism>
<evidence type="ECO:0000313" key="11">
    <source>
        <dbReference type="Proteomes" id="UP000014760"/>
    </source>
</evidence>
<evidence type="ECO:0000256" key="2">
    <source>
        <dbReference type="ARBA" id="ARBA00022490"/>
    </source>
</evidence>
<dbReference type="FunCoup" id="R7TD75">
    <property type="interactions" value="1688"/>
</dbReference>
<protein>
    <recommendedName>
        <fullName evidence="8">HECT domain-containing protein</fullName>
    </recommendedName>
</protein>
<dbReference type="PANTHER" id="PTHR45622">
    <property type="entry name" value="UBIQUITIN-PROTEIN LIGASE E3A-RELATED"/>
    <property type="match status" value="1"/>
</dbReference>
<dbReference type="FunFam" id="3.30.2160.10:FF:000004">
    <property type="entry name" value="probable E3 ubiquitin-protein ligase HERC4 isoform X1"/>
    <property type="match status" value="1"/>
</dbReference>
<dbReference type="Gene3D" id="3.30.2160.10">
    <property type="entry name" value="Hect, E3 ligase catalytic domain"/>
    <property type="match status" value="1"/>
</dbReference>
<feature type="repeat" description="RCC1" evidence="7">
    <location>
        <begin position="167"/>
        <end position="218"/>
    </location>
</feature>